<organism evidence="2 3">
    <name type="scientific">Phaeosphaeria nodorum (strain SN15 / ATCC MYA-4574 / FGSC 10173)</name>
    <name type="common">Glume blotch fungus</name>
    <name type="synonym">Parastagonospora nodorum</name>
    <dbReference type="NCBI Taxonomy" id="321614"/>
    <lineage>
        <taxon>Eukaryota</taxon>
        <taxon>Fungi</taxon>
        <taxon>Dikarya</taxon>
        <taxon>Ascomycota</taxon>
        <taxon>Pezizomycotina</taxon>
        <taxon>Dothideomycetes</taxon>
        <taxon>Pleosporomycetidae</taxon>
        <taxon>Pleosporales</taxon>
        <taxon>Pleosporineae</taxon>
        <taxon>Phaeosphaeriaceae</taxon>
        <taxon>Parastagonospora</taxon>
    </lineage>
</organism>
<evidence type="ECO:0000256" key="1">
    <source>
        <dbReference type="SAM" id="MobiDB-lite"/>
    </source>
</evidence>
<dbReference type="RefSeq" id="XP_001798472.1">
    <property type="nucleotide sequence ID" value="XM_001798420.1"/>
</dbReference>
<gene>
    <name evidence="2" type="ORF">SNOG_08147</name>
</gene>
<evidence type="ECO:0000313" key="3">
    <source>
        <dbReference type="Proteomes" id="UP000001055"/>
    </source>
</evidence>
<dbReference type="KEGG" id="pno:SNOG_08147"/>
<dbReference type="GeneID" id="5975370"/>
<reference evidence="3" key="1">
    <citation type="journal article" date="2007" name="Plant Cell">
        <title>Dothideomycete-plant interactions illuminated by genome sequencing and EST analysis of the wheat pathogen Stagonospora nodorum.</title>
        <authorList>
            <person name="Hane J.K."/>
            <person name="Lowe R.G."/>
            <person name="Solomon P.S."/>
            <person name="Tan K.C."/>
            <person name="Schoch C.L."/>
            <person name="Spatafora J.W."/>
            <person name="Crous P.W."/>
            <person name="Kodira C."/>
            <person name="Birren B.W."/>
            <person name="Galagan J.E."/>
            <person name="Torriani S.F."/>
            <person name="McDonald B.A."/>
            <person name="Oliver R.P."/>
        </authorList>
    </citation>
    <scope>NUCLEOTIDE SEQUENCE [LARGE SCALE GENOMIC DNA]</scope>
    <source>
        <strain evidence="3">SN15 / ATCC MYA-4574 / FGSC 10173</strain>
    </source>
</reference>
<name>Q0UJB7_PHANO</name>
<feature type="region of interest" description="Disordered" evidence="1">
    <location>
        <begin position="1"/>
        <end position="32"/>
    </location>
</feature>
<protein>
    <submittedName>
        <fullName evidence="2">Uncharacterized protein</fullName>
    </submittedName>
</protein>
<accession>Q0UJB7</accession>
<sequence length="32" mass="3489">MAQRSERKARAIDDPGPSFCRNGQATPGIWAT</sequence>
<feature type="compositionally biased region" description="Basic and acidic residues" evidence="1">
    <location>
        <begin position="1"/>
        <end position="13"/>
    </location>
</feature>
<evidence type="ECO:0000313" key="2">
    <source>
        <dbReference type="EMBL" id="EAT84423.1"/>
    </source>
</evidence>
<proteinExistence type="predicted"/>
<dbReference type="EMBL" id="CH445336">
    <property type="protein sequence ID" value="EAT84423.1"/>
    <property type="molecule type" value="Genomic_DNA"/>
</dbReference>
<dbReference type="Proteomes" id="UP000001055">
    <property type="component" value="Unassembled WGS sequence"/>
</dbReference>
<dbReference type="AlphaFoldDB" id="Q0UJB7"/>
<dbReference type="InParanoid" id="Q0UJB7"/>